<evidence type="ECO:0000313" key="1">
    <source>
        <dbReference type="EMBL" id="AGB47304.1"/>
    </source>
</evidence>
<dbReference type="eggNOG" id="ENOG5031BWE">
    <property type="taxonomic scope" value="Bacteria"/>
</dbReference>
<name>L0KTJ1_MESAW</name>
<proteinExistence type="predicted"/>
<dbReference type="KEGG" id="mam:Mesau_04991"/>
<dbReference type="STRING" id="754035.Mesau_04991"/>
<accession>L0KTJ1</accession>
<organism evidence="1 2">
    <name type="scientific">Mesorhizobium australicum (strain HAMBI 3006 / LMG 24608 / WSM2073)</name>
    <dbReference type="NCBI Taxonomy" id="754035"/>
    <lineage>
        <taxon>Bacteria</taxon>
        <taxon>Pseudomonadati</taxon>
        <taxon>Pseudomonadota</taxon>
        <taxon>Alphaproteobacteria</taxon>
        <taxon>Hyphomicrobiales</taxon>
        <taxon>Phyllobacteriaceae</taxon>
        <taxon>Mesorhizobium</taxon>
    </lineage>
</organism>
<sequence length="126" mass="13222">MKIGEAAKTAGPDARMSLISRTRSAPALLAAAFMAAGCSSIGRTANPAKYESMSCSDLNSALGSSARDISQTAITRGKVVNTSVPRWLLGGSRVKTAVANRETARIDRLKRQQDAIVAVRARKCAS</sequence>
<reference evidence="2" key="1">
    <citation type="submission" date="2012-02" db="EMBL/GenBank/DDBJ databases">
        <title>Complete sequence of Mesorhizobium australicum WSM2073.</title>
        <authorList>
            <person name="Lucas S."/>
            <person name="Han J."/>
            <person name="Lapidus A."/>
            <person name="Cheng J.-F."/>
            <person name="Goodwin L."/>
            <person name="Pitluck S."/>
            <person name="Peters L."/>
            <person name="Gu W."/>
            <person name="Detter J.C."/>
            <person name="Han C."/>
            <person name="Tapia R."/>
            <person name="Land M."/>
            <person name="Hauser L."/>
            <person name="Kyrpides N."/>
            <person name="Ivanova N."/>
            <person name="Pagani I."/>
            <person name="Reeve W.G."/>
            <person name="Howieson J.G."/>
            <person name="Tiwari R.P."/>
            <person name="O'Hara G.W."/>
            <person name="Atkins C.A."/>
            <person name="Ronson C.W."/>
            <person name="Nandasena K.G."/>
            <person name="Woyke T."/>
        </authorList>
    </citation>
    <scope>NUCLEOTIDE SEQUENCE [LARGE SCALE GENOMIC DNA]</scope>
    <source>
        <strain evidence="2">LMG 24608 / HAMBI 3006 / WSM2073</strain>
    </source>
</reference>
<evidence type="ECO:0000313" key="2">
    <source>
        <dbReference type="Proteomes" id="UP000010998"/>
    </source>
</evidence>
<dbReference type="EMBL" id="CP003358">
    <property type="protein sequence ID" value="AGB47304.1"/>
    <property type="molecule type" value="Genomic_DNA"/>
</dbReference>
<dbReference type="HOGENOM" id="CLU_2094903_0_0_5"/>
<dbReference type="AlphaFoldDB" id="L0KTJ1"/>
<dbReference type="Proteomes" id="UP000010998">
    <property type="component" value="Chromosome"/>
</dbReference>
<protein>
    <submittedName>
        <fullName evidence="1">Uncharacterized protein</fullName>
    </submittedName>
</protein>
<keyword evidence="2" id="KW-1185">Reference proteome</keyword>
<gene>
    <name evidence="1" type="ordered locus">Mesau_04991</name>
</gene>